<feature type="transmembrane region" description="Helical" evidence="2">
    <location>
        <begin position="20"/>
        <end position="48"/>
    </location>
</feature>
<protein>
    <submittedName>
        <fullName evidence="3">Uncharacterized protein</fullName>
    </submittedName>
</protein>
<keyword evidence="2" id="KW-0812">Transmembrane</keyword>
<organism evidence="3 4">
    <name type="scientific">Mycena metata</name>
    <dbReference type="NCBI Taxonomy" id="1033252"/>
    <lineage>
        <taxon>Eukaryota</taxon>
        <taxon>Fungi</taxon>
        <taxon>Dikarya</taxon>
        <taxon>Basidiomycota</taxon>
        <taxon>Agaricomycotina</taxon>
        <taxon>Agaricomycetes</taxon>
        <taxon>Agaricomycetidae</taxon>
        <taxon>Agaricales</taxon>
        <taxon>Marasmiineae</taxon>
        <taxon>Mycenaceae</taxon>
        <taxon>Mycena</taxon>
    </lineage>
</organism>
<evidence type="ECO:0000313" key="4">
    <source>
        <dbReference type="Proteomes" id="UP001215598"/>
    </source>
</evidence>
<proteinExistence type="predicted"/>
<evidence type="ECO:0000313" key="3">
    <source>
        <dbReference type="EMBL" id="KAJ7720627.1"/>
    </source>
</evidence>
<keyword evidence="4" id="KW-1185">Reference proteome</keyword>
<name>A0AAD7HH43_9AGAR</name>
<evidence type="ECO:0000256" key="2">
    <source>
        <dbReference type="SAM" id="Phobius"/>
    </source>
</evidence>
<keyword evidence="2" id="KW-0472">Membrane</keyword>
<dbReference type="AlphaFoldDB" id="A0AAD7HH43"/>
<feature type="region of interest" description="Disordered" evidence="1">
    <location>
        <begin position="131"/>
        <end position="151"/>
    </location>
</feature>
<feature type="region of interest" description="Disordered" evidence="1">
    <location>
        <begin position="50"/>
        <end position="86"/>
    </location>
</feature>
<reference evidence="3" key="1">
    <citation type="submission" date="2023-03" db="EMBL/GenBank/DDBJ databases">
        <title>Massive genome expansion in bonnet fungi (Mycena s.s.) driven by repeated elements and novel gene families across ecological guilds.</title>
        <authorList>
            <consortium name="Lawrence Berkeley National Laboratory"/>
            <person name="Harder C.B."/>
            <person name="Miyauchi S."/>
            <person name="Viragh M."/>
            <person name="Kuo A."/>
            <person name="Thoen E."/>
            <person name="Andreopoulos B."/>
            <person name="Lu D."/>
            <person name="Skrede I."/>
            <person name="Drula E."/>
            <person name="Henrissat B."/>
            <person name="Morin E."/>
            <person name="Kohler A."/>
            <person name="Barry K."/>
            <person name="LaButti K."/>
            <person name="Morin E."/>
            <person name="Salamov A."/>
            <person name="Lipzen A."/>
            <person name="Mereny Z."/>
            <person name="Hegedus B."/>
            <person name="Baldrian P."/>
            <person name="Stursova M."/>
            <person name="Weitz H."/>
            <person name="Taylor A."/>
            <person name="Grigoriev I.V."/>
            <person name="Nagy L.G."/>
            <person name="Martin F."/>
            <person name="Kauserud H."/>
        </authorList>
    </citation>
    <scope>NUCLEOTIDE SEQUENCE</scope>
    <source>
        <strain evidence="3">CBHHK182m</strain>
    </source>
</reference>
<dbReference type="Proteomes" id="UP001215598">
    <property type="component" value="Unassembled WGS sequence"/>
</dbReference>
<gene>
    <name evidence="3" type="ORF">B0H16DRAFT_1474319</name>
</gene>
<accession>A0AAD7HH43</accession>
<keyword evidence="2" id="KW-1133">Transmembrane helix</keyword>
<evidence type="ECO:0000256" key="1">
    <source>
        <dbReference type="SAM" id="MobiDB-lite"/>
    </source>
</evidence>
<comment type="caution">
    <text evidence="3">The sequence shown here is derived from an EMBL/GenBank/DDBJ whole genome shotgun (WGS) entry which is preliminary data.</text>
</comment>
<sequence>MYLQAKGNKKGNKKGRKNGALSGGFTVALFLALFGLVPLLYLVSFIATKGKKPGGKRKKWEKGRKKGVKKGGKRATVNDPSISSIPPNNLDFQRRVIQVELSSLRRTTIGGRWSASVQLNYFAAALRHSSKLDGAGDSGGRTGAGEHRARS</sequence>
<feature type="compositionally biased region" description="Basic residues" evidence="1">
    <location>
        <begin position="50"/>
        <end position="73"/>
    </location>
</feature>
<dbReference type="EMBL" id="JARKIB010000238">
    <property type="protein sequence ID" value="KAJ7720627.1"/>
    <property type="molecule type" value="Genomic_DNA"/>
</dbReference>